<protein>
    <submittedName>
        <fullName evidence="1">Uncharacterized protein</fullName>
    </submittedName>
</protein>
<dbReference type="RefSeq" id="WP_048893881.1">
    <property type="nucleotide sequence ID" value="NZ_AP024237.1"/>
</dbReference>
<dbReference type="Proteomes" id="UP000595446">
    <property type="component" value="Chromosome"/>
</dbReference>
<accession>A0A2G8BBU0</accession>
<evidence type="ECO:0000313" key="2">
    <source>
        <dbReference type="Proteomes" id="UP000595446"/>
    </source>
</evidence>
<reference evidence="1 2" key="1">
    <citation type="submission" date="2020-12" db="EMBL/GenBank/DDBJ databases">
        <title>Complete genome sequence of Mycobacterium heckeshornense JCM 15655T, closely related to a pathogenic non-tuberculous mycobacterial species Mycobacterium xenopi.</title>
        <authorList>
            <person name="Yoshida M."/>
            <person name="Fukano H."/>
            <person name="Asakura T."/>
            <person name="Suzuki M."/>
            <person name="Hoshino Y."/>
        </authorList>
    </citation>
    <scope>NUCLEOTIDE SEQUENCE [LARGE SCALE GENOMIC DNA]</scope>
    <source>
        <strain evidence="1 2">JCM 15655</strain>
    </source>
</reference>
<proteinExistence type="predicted"/>
<name>A0A2G8BBU0_9MYCO</name>
<keyword evidence="2" id="KW-1185">Reference proteome</keyword>
<sequence>MSFRSPSRWPSFAALAIAIIGLGVGITGWFRPLPHEVHEQAPTAPAYSDQQIANAKTNICAAYHISKNEVFVNTHRSNPVEGDEIGALAVAANGRLALYAGGDYLLKRLATEPATPSNLVDAVKALANLYEEAGIRTLNYEPNSALDPLRHEIDTDIAKIDGLCK</sequence>
<gene>
    <name evidence="1" type="ORF">MHEC_45200</name>
</gene>
<dbReference type="AlphaFoldDB" id="A0A2G8BBU0"/>
<evidence type="ECO:0000313" key="1">
    <source>
        <dbReference type="EMBL" id="BCO38087.1"/>
    </source>
</evidence>
<dbReference type="EMBL" id="AP024237">
    <property type="protein sequence ID" value="BCO38087.1"/>
    <property type="molecule type" value="Genomic_DNA"/>
</dbReference>
<organism evidence="1 2">
    <name type="scientific">Mycobacterium heckeshornense</name>
    <dbReference type="NCBI Taxonomy" id="110505"/>
    <lineage>
        <taxon>Bacteria</taxon>
        <taxon>Bacillati</taxon>
        <taxon>Actinomycetota</taxon>
        <taxon>Actinomycetes</taxon>
        <taxon>Mycobacteriales</taxon>
        <taxon>Mycobacteriaceae</taxon>
        <taxon>Mycobacterium</taxon>
    </lineage>
</organism>
<dbReference type="OrthoDB" id="4761585at2"/>